<feature type="domain" description="Glycosyl hydrolase family 32 C-terminal" evidence="11">
    <location>
        <begin position="362"/>
        <end position="485"/>
    </location>
</feature>
<evidence type="ECO:0000256" key="9">
    <source>
        <dbReference type="RuleBase" id="RU365015"/>
    </source>
</evidence>
<dbReference type="KEGG" id="ttr:Tter_2305"/>
<dbReference type="InterPro" id="IPR006232">
    <property type="entry name" value="Suc6P_hydrolase"/>
</dbReference>
<dbReference type="NCBIfam" id="TIGR01322">
    <property type="entry name" value="scrB_fam"/>
    <property type="match status" value="1"/>
</dbReference>
<evidence type="ECO:0000256" key="6">
    <source>
        <dbReference type="ARBA" id="ARBA00023295"/>
    </source>
</evidence>
<dbReference type="PROSITE" id="PS00609">
    <property type="entry name" value="GLYCOSYL_HYDROL_F32"/>
    <property type="match status" value="1"/>
</dbReference>
<dbReference type="CDD" id="cd08996">
    <property type="entry name" value="GH32_FFase"/>
    <property type="match status" value="1"/>
</dbReference>
<dbReference type="InterPro" id="IPR013320">
    <property type="entry name" value="ConA-like_dom_sf"/>
</dbReference>
<evidence type="ECO:0000313" key="13">
    <source>
        <dbReference type="Proteomes" id="UP000000323"/>
    </source>
</evidence>
<evidence type="ECO:0000256" key="3">
    <source>
        <dbReference type="ARBA" id="ARBA00012758"/>
    </source>
</evidence>
<dbReference type="HOGENOM" id="CLU_001528_7_0_0"/>
<comment type="pathway">
    <text evidence="1 9">Glycan biosynthesis; sucrose metabolism.</text>
</comment>
<dbReference type="SMART" id="SM00640">
    <property type="entry name" value="Glyco_32"/>
    <property type="match status" value="1"/>
</dbReference>
<keyword evidence="9" id="KW-0119">Carbohydrate metabolism</keyword>
<dbReference type="eggNOG" id="COG1621">
    <property type="taxonomic scope" value="Bacteria"/>
</dbReference>
<evidence type="ECO:0000259" key="10">
    <source>
        <dbReference type="Pfam" id="PF00251"/>
    </source>
</evidence>
<dbReference type="EMBL" id="CP001826">
    <property type="protein sequence ID" value="ACZ43204.1"/>
    <property type="molecule type" value="Genomic_DNA"/>
</dbReference>
<comment type="catalytic activity">
    <reaction evidence="8">
        <text>Hydrolysis of terminal non-reducing beta-D-fructofuranoside residues in beta-D-fructofuranosides.</text>
        <dbReference type="EC" id="3.2.1.26"/>
    </reaction>
</comment>
<comment type="function">
    <text evidence="9">Enables the bacterium to metabolize sucrose as a sole carbon source.</text>
</comment>
<reference evidence="13" key="1">
    <citation type="journal article" date="2010" name="Stand. Genomic Sci.">
        <title>Complete genome sequence of 'Thermobaculum terrenum' type strain (YNP1).</title>
        <authorList>
            <person name="Kiss H."/>
            <person name="Cleland D."/>
            <person name="Lapidus A."/>
            <person name="Lucas S."/>
            <person name="Glavina Del Rio T."/>
            <person name="Nolan M."/>
            <person name="Tice H."/>
            <person name="Han C."/>
            <person name="Goodwin L."/>
            <person name="Pitluck S."/>
            <person name="Liolios K."/>
            <person name="Ivanova N."/>
            <person name="Mavromatis K."/>
            <person name="Ovchinnikova G."/>
            <person name="Pati A."/>
            <person name="Chen A."/>
            <person name="Palaniappan K."/>
            <person name="Land M."/>
            <person name="Hauser L."/>
            <person name="Chang Y."/>
            <person name="Jeffries C."/>
            <person name="Lu M."/>
            <person name="Brettin T."/>
            <person name="Detter J."/>
            <person name="Goker M."/>
            <person name="Tindall B."/>
            <person name="Beck B."/>
            <person name="McDermott T."/>
            <person name="Woyke T."/>
            <person name="Bristow J."/>
            <person name="Eisen J."/>
            <person name="Markowitz V."/>
            <person name="Hugenholtz P."/>
            <person name="Kyrpides N."/>
            <person name="Klenk H."/>
            <person name="Cheng J."/>
        </authorList>
    </citation>
    <scope>NUCLEOTIDE SEQUENCE [LARGE SCALE GENOMIC DNA]</scope>
    <source>
        <strain evidence="13">ATCC BAA-798 / YNP1</strain>
    </source>
</reference>
<dbReference type="GO" id="GO:0005737">
    <property type="term" value="C:cytoplasm"/>
    <property type="evidence" value="ECO:0007669"/>
    <property type="project" value="UniProtKB-SubCell"/>
</dbReference>
<dbReference type="PANTHER" id="PTHR43101:SF1">
    <property type="entry name" value="BETA-FRUCTOSIDASE"/>
    <property type="match status" value="1"/>
</dbReference>
<evidence type="ECO:0000256" key="7">
    <source>
        <dbReference type="ARBA" id="ARBA00033367"/>
    </source>
</evidence>
<evidence type="ECO:0000313" key="12">
    <source>
        <dbReference type="EMBL" id="ACZ43204.1"/>
    </source>
</evidence>
<comment type="subcellular location">
    <subcellularLocation>
        <location evidence="9">Cytoplasm</location>
    </subcellularLocation>
</comment>
<evidence type="ECO:0000256" key="8">
    <source>
        <dbReference type="RuleBase" id="RU362110"/>
    </source>
</evidence>
<name>D1CHI3_THET1</name>
<dbReference type="UniPathway" id="UPA00238"/>
<dbReference type="SUPFAM" id="SSF49899">
    <property type="entry name" value="Concanavalin A-like lectins/glucanases"/>
    <property type="match status" value="1"/>
</dbReference>
<dbReference type="Pfam" id="PF08244">
    <property type="entry name" value="Glyco_hydro_32C"/>
    <property type="match status" value="1"/>
</dbReference>
<organism evidence="12 13">
    <name type="scientific">Thermobaculum terrenum (strain ATCC BAA-798 / CCMEE 7001 / YNP1)</name>
    <dbReference type="NCBI Taxonomy" id="525904"/>
    <lineage>
        <taxon>Bacteria</taxon>
        <taxon>Bacillati</taxon>
        <taxon>Chloroflexota</taxon>
        <taxon>Chloroflexia</taxon>
        <taxon>Candidatus Thermobaculales</taxon>
        <taxon>Candidatus Thermobaculaceae</taxon>
        <taxon>Thermobaculum</taxon>
    </lineage>
</organism>
<evidence type="ECO:0000259" key="11">
    <source>
        <dbReference type="Pfam" id="PF08244"/>
    </source>
</evidence>
<protein>
    <recommendedName>
        <fullName evidence="4 8">Sucrose-6-phosphate hydrolase</fullName>
        <ecNumber evidence="3 8">3.2.1.26</ecNumber>
    </recommendedName>
    <alternativeName>
        <fullName evidence="7 9">Invertase</fullName>
    </alternativeName>
</protein>
<dbReference type="PANTHER" id="PTHR43101">
    <property type="entry name" value="BETA-FRUCTOSIDASE"/>
    <property type="match status" value="1"/>
</dbReference>
<keyword evidence="9" id="KW-0963">Cytoplasm</keyword>
<dbReference type="InterPro" id="IPR018053">
    <property type="entry name" value="Glyco_hydro_32_AS"/>
</dbReference>
<feature type="domain" description="Glycosyl hydrolase family 32 N-terminal" evidence="10">
    <location>
        <begin position="33"/>
        <end position="329"/>
    </location>
</feature>
<evidence type="ECO:0000256" key="4">
    <source>
        <dbReference type="ARBA" id="ARBA00019623"/>
    </source>
</evidence>
<dbReference type="GO" id="GO:0004564">
    <property type="term" value="F:beta-fructofuranosidase activity"/>
    <property type="evidence" value="ECO:0007669"/>
    <property type="project" value="UniProtKB-EC"/>
</dbReference>
<dbReference type="InterPro" id="IPR001362">
    <property type="entry name" value="Glyco_hydro_32"/>
</dbReference>
<keyword evidence="5 8" id="KW-0378">Hydrolase</keyword>
<sequence length="491" mass="56146">MHNKYPDSIRRAEEARRQLEEQAVRSPWRQRYHFMPPAGWMNDPNGLIHYGGYYHLFYQHNPFGPQWGPMHWGHARSRDLVHWEHLPIALAPSEPYDLHEQGGCFSGSAVESDGLLYLFYTGCTFEDGQLRQSQCMAYSDDGVTFHKYPGNPVVPGPPPDGSPDFRDPKVWRHGDSWYMVVGSCRDGRGKALLYRSGDLRRWRYVGVMAESDGSLGTMWECPDVFPLEDRWVLMFSPMGMGETRGLYLVGDIDYERGRFLPERMGEMDCGFDFYAPQSLATPDGRRVLLGWANSWPWMPWFSTFGPTAESGWCGALALPREVHLRADGTLRFPPLSELSSLRHERLFHGRMLLDHGRSLDLPPSDDGCMELELEVDWPDGWGELEIALRATPDGARRTVLLCAADGAVTLDRDHADGYLRGSRCGWRRRRGTLKLRIFVDASSVEVFVDEGDLVLSTNLYPPEDARLTTITARESRAEIRRLNAWRMQQAW</sequence>
<dbReference type="InterPro" id="IPR023296">
    <property type="entry name" value="Glyco_hydro_beta-prop_sf"/>
</dbReference>
<dbReference type="RefSeq" id="WP_012876235.1">
    <property type="nucleotide sequence ID" value="NC_013526.1"/>
</dbReference>
<dbReference type="STRING" id="525904.Tter_2305"/>
<dbReference type="InterPro" id="IPR051214">
    <property type="entry name" value="GH32_Enzymes"/>
</dbReference>
<keyword evidence="13" id="KW-1185">Reference proteome</keyword>
<dbReference type="SUPFAM" id="SSF75005">
    <property type="entry name" value="Arabinanase/levansucrase/invertase"/>
    <property type="match status" value="1"/>
</dbReference>
<dbReference type="InterPro" id="IPR013148">
    <property type="entry name" value="Glyco_hydro_32_N"/>
</dbReference>
<accession>D1CHI3</accession>
<evidence type="ECO:0000256" key="2">
    <source>
        <dbReference type="ARBA" id="ARBA00009902"/>
    </source>
</evidence>
<dbReference type="GO" id="GO:0005985">
    <property type="term" value="P:sucrose metabolic process"/>
    <property type="evidence" value="ECO:0007669"/>
    <property type="project" value="UniProtKB-UniPathway"/>
</dbReference>
<dbReference type="AlphaFoldDB" id="D1CHI3"/>
<dbReference type="Gene3D" id="2.60.120.560">
    <property type="entry name" value="Exo-inulinase, domain 1"/>
    <property type="match status" value="1"/>
</dbReference>
<comment type="similarity">
    <text evidence="2 8">Belongs to the glycosyl hydrolase 32 family.</text>
</comment>
<dbReference type="InterPro" id="IPR013189">
    <property type="entry name" value="Glyco_hydro_32_C"/>
</dbReference>
<dbReference type="OrthoDB" id="9759709at2"/>
<gene>
    <name evidence="12" type="ordered locus">Tter_2305</name>
</gene>
<dbReference type="CAZy" id="GH32">
    <property type="family name" value="Glycoside Hydrolase Family 32"/>
</dbReference>
<dbReference type="Pfam" id="PF00251">
    <property type="entry name" value="Glyco_hydro_32N"/>
    <property type="match status" value="1"/>
</dbReference>
<evidence type="ECO:0000256" key="1">
    <source>
        <dbReference type="ARBA" id="ARBA00004914"/>
    </source>
</evidence>
<proteinExistence type="inferred from homology"/>
<dbReference type="Gene3D" id="2.115.10.20">
    <property type="entry name" value="Glycosyl hydrolase domain, family 43"/>
    <property type="match status" value="1"/>
</dbReference>
<keyword evidence="6 8" id="KW-0326">Glycosidase</keyword>
<dbReference type="Proteomes" id="UP000000323">
    <property type="component" value="Chromosome 2"/>
</dbReference>
<evidence type="ECO:0000256" key="5">
    <source>
        <dbReference type="ARBA" id="ARBA00022801"/>
    </source>
</evidence>
<dbReference type="EC" id="3.2.1.26" evidence="3 8"/>